<feature type="signal peptide" evidence="2">
    <location>
        <begin position="1"/>
        <end position="20"/>
    </location>
</feature>
<feature type="chain" id="PRO_5046031698" evidence="2">
    <location>
        <begin position="21"/>
        <end position="292"/>
    </location>
</feature>
<keyword evidence="2" id="KW-0732">Signal</keyword>
<name>A0ABR1N178_9PEZI</name>
<proteinExistence type="predicted"/>
<accession>A0ABR1N178</accession>
<dbReference type="Proteomes" id="UP001367316">
    <property type="component" value="Unassembled WGS sequence"/>
</dbReference>
<evidence type="ECO:0000313" key="4">
    <source>
        <dbReference type="Proteomes" id="UP001367316"/>
    </source>
</evidence>
<evidence type="ECO:0000256" key="1">
    <source>
        <dbReference type="SAM" id="MobiDB-lite"/>
    </source>
</evidence>
<sequence length="292" mass="33035">MRLKMLPLLLFSFCRLVASASKVMIDGPAALKSADMQPSKPARSRQIDYNADDVVNVYDGLDLKAKDEWAASPDLVLSLMHYGMLAAVSRNTPRCYHRRERHRKLNRSQSSNERSSNPTDTTTTTYSKLNATAVRKLLEGGGCARAQKRIFSANDMFRPIVEPPALSPPLPPPPPPPPPHEEIRNSQTSSSLDNNKKKKKKKKKEEEEEEEEEKNTWRISKLGHRHLFKREDHKEFCDTDISSLLRMLACPPEKTHTPLDTLSCAPDRPPNCDEIPGPPKNKTRSGDTWDPY</sequence>
<reference evidence="3 4" key="1">
    <citation type="submission" date="2024-04" db="EMBL/GenBank/DDBJ databases">
        <title>Phyllosticta paracitricarpa is synonymous to the EU quarantine fungus P. citricarpa based on phylogenomic analyses.</title>
        <authorList>
            <consortium name="Lawrence Berkeley National Laboratory"/>
            <person name="Van ingen-buijs V.A."/>
            <person name="Van westerhoven A.C."/>
            <person name="Haridas S."/>
            <person name="Skiadas P."/>
            <person name="Martin F."/>
            <person name="Groenewald J.Z."/>
            <person name="Crous P.W."/>
            <person name="Seidl M.F."/>
        </authorList>
    </citation>
    <scope>NUCLEOTIDE SEQUENCE [LARGE SCALE GENOMIC DNA]</scope>
    <source>
        <strain evidence="3 4">CBS 141358</strain>
    </source>
</reference>
<organism evidence="3 4">
    <name type="scientific">Phyllosticta paracitricarpa</name>
    <dbReference type="NCBI Taxonomy" id="2016321"/>
    <lineage>
        <taxon>Eukaryota</taxon>
        <taxon>Fungi</taxon>
        <taxon>Dikarya</taxon>
        <taxon>Ascomycota</taxon>
        <taxon>Pezizomycotina</taxon>
        <taxon>Dothideomycetes</taxon>
        <taxon>Dothideomycetes incertae sedis</taxon>
        <taxon>Botryosphaeriales</taxon>
        <taxon>Phyllostictaceae</taxon>
        <taxon>Phyllosticta</taxon>
    </lineage>
</organism>
<evidence type="ECO:0000256" key="2">
    <source>
        <dbReference type="SAM" id="SignalP"/>
    </source>
</evidence>
<keyword evidence="4" id="KW-1185">Reference proteome</keyword>
<feature type="region of interest" description="Disordered" evidence="1">
    <location>
        <begin position="253"/>
        <end position="292"/>
    </location>
</feature>
<dbReference type="EMBL" id="JBBPBF010000026">
    <property type="protein sequence ID" value="KAK7608915.1"/>
    <property type="molecule type" value="Genomic_DNA"/>
</dbReference>
<gene>
    <name evidence="3" type="ORF">JOL62DRAFT_613899</name>
</gene>
<feature type="region of interest" description="Disordered" evidence="1">
    <location>
        <begin position="162"/>
        <end position="221"/>
    </location>
</feature>
<feature type="compositionally biased region" description="Pro residues" evidence="1">
    <location>
        <begin position="162"/>
        <end position="178"/>
    </location>
</feature>
<feature type="compositionally biased region" description="Basic residues" evidence="1">
    <location>
        <begin position="96"/>
        <end position="106"/>
    </location>
</feature>
<comment type="caution">
    <text evidence="3">The sequence shown here is derived from an EMBL/GenBank/DDBJ whole genome shotgun (WGS) entry which is preliminary data.</text>
</comment>
<feature type="region of interest" description="Disordered" evidence="1">
    <location>
        <begin position="96"/>
        <end position="127"/>
    </location>
</feature>
<protein>
    <submittedName>
        <fullName evidence="3">Uncharacterized protein</fullName>
    </submittedName>
</protein>
<evidence type="ECO:0000313" key="3">
    <source>
        <dbReference type="EMBL" id="KAK7608915.1"/>
    </source>
</evidence>
<feature type="compositionally biased region" description="Low complexity" evidence="1">
    <location>
        <begin position="107"/>
        <end position="125"/>
    </location>
</feature>